<dbReference type="CDD" id="cd10797">
    <property type="entry name" value="GH57N_APU_like_1"/>
    <property type="match status" value="1"/>
</dbReference>
<dbReference type="OrthoDB" id="9757977at2"/>
<dbReference type="InterPro" id="IPR027291">
    <property type="entry name" value="Glyco_hydro_38_N_sf"/>
</dbReference>
<feature type="domain" description="Glycoside hydrolase family 57 N-terminal" evidence="4">
    <location>
        <begin position="112"/>
        <end position="290"/>
    </location>
</feature>
<organism evidence="5 6">
    <name type="scientific">Dethiosulfovibrio salsuginis</name>
    <dbReference type="NCBI Taxonomy" id="561720"/>
    <lineage>
        <taxon>Bacteria</taxon>
        <taxon>Thermotogati</taxon>
        <taxon>Synergistota</taxon>
        <taxon>Synergistia</taxon>
        <taxon>Synergistales</taxon>
        <taxon>Dethiosulfovibrionaceae</taxon>
        <taxon>Dethiosulfovibrio</taxon>
    </lineage>
</organism>
<dbReference type="Pfam" id="PF12055">
    <property type="entry name" value="DUF3536"/>
    <property type="match status" value="1"/>
</dbReference>
<dbReference type="STRING" id="561720.SAMN06275492_1458"/>
<dbReference type="RefSeq" id="WP_159448350.1">
    <property type="nucleotide sequence ID" value="NZ_FXBB01000045.1"/>
</dbReference>
<dbReference type="GO" id="GO:0005975">
    <property type="term" value="P:carbohydrate metabolic process"/>
    <property type="evidence" value="ECO:0007669"/>
    <property type="project" value="InterPro"/>
</dbReference>
<evidence type="ECO:0000256" key="1">
    <source>
        <dbReference type="ARBA" id="ARBA00006821"/>
    </source>
</evidence>
<proteinExistence type="inferred from homology"/>
<protein>
    <submittedName>
        <fullName evidence="5">Glycosyl hydrolase family 57</fullName>
    </submittedName>
</protein>
<dbReference type="InterPro" id="IPR004300">
    <property type="entry name" value="Glyco_hydro_57_N"/>
</dbReference>
<comment type="similarity">
    <text evidence="1 3">Belongs to the glycosyl hydrolase 57 family.</text>
</comment>
<dbReference type="InterPro" id="IPR011330">
    <property type="entry name" value="Glyco_hydro/deAcase_b/a-brl"/>
</dbReference>
<sequence length="785" mass="87789">MNRYVCIHGHYYQPPRENPWTGVVERQESAAPWHDWNGQITSQCYGPNGAARILDEKGRVVAMRNCYGSISFNVGPTLLNWLESKCNWVYRAVLDADRVGAARFGGHGPAIAQVYGHAIMPLASEKDKRTQTLWGMSDFRRRFKRDPEGMWLAETAVDVPTLEVLASEGIKFTILAPHQAGKIASDGPLDITVPYRCLLPSGKEIALFFYDGRISQEIAFGGALDNGRALARRMMDACPDLGRPALEHVAVDGETFGHHHRFGDMALAACLDELDRAEEVKLTVYGEFLEISPPSVEAEVIERSSWSCSHGVERWRSDCGCSDGGHTGWHQRWRGPLRTALEGLRNGLERLYTLRGSALFPDPWGTRDRADLLALPISRKERVAFLQGEAQRELSPWEIAQAMTLLEIQRCSLLMFSSCGWFFDDLSRVETIQVLKYAAKALDLAESLGETSLREPFLAGLEKAPSNVPEFSDGRRVFSCFVEPCSIDLPRVGAHMALYSLFDLDPLTTEFPHIWSTGKVMHRGSSDSLDYCVGCMELHSDITGRSSFMAIGALWFGGRKMLCGSIPLSEDRSPDEVVKELSEMAAQGSQLSFQEFFGHRVYSLRHLFKDSRDRIFQEVQDRCEERMVKAMRPVVEREGNMIDPHGGETPLGLALRVVSNRDIARGLIDRNADYLAISRALCLARRRGVVLDQDRVERAARIALTALSKGLEEPLSWREYLEKIPRLLDVIDQADANVDFFCLQRTILNLVGKGEMSQEIQAIASRIGISLEGISGLTQSPDFES</sequence>
<dbReference type="Gene3D" id="3.20.110.10">
    <property type="entry name" value="Glycoside hydrolase 38, N terminal domain"/>
    <property type="match status" value="1"/>
</dbReference>
<evidence type="ECO:0000313" key="6">
    <source>
        <dbReference type="Proteomes" id="UP000193355"/>
    </source>
</evidence>
<dbReference type="InterPro" id="IPR021923">
    <property type="entry name" value="DUF3536"/>
</dbReference>
<evidence type="ECO:0000313" key="5">
    <source>
        <dbReference type="EMBL" id="SMG48369.1"/>
    </source>
</evidence>
<accession>A0A1X7L5M4</accession>
<dbReference type="EMBL" id="FXBB01000045">
    <property type="protein sequence ID" value="SMG48369.1"/>
    <property type="molecule type" value="Genomic_DNA"/>
</dbReference>
<dbReference type="InterPro" id="IPR052046">
    <property type="entry name" value="GH57_Enzymes"/>
</dbReference>
<keyword evidence="5" id="KW-0378">Hydrolase</keyword>
<dbReference type="Proteomes" id="UP000193355">
    <property type="component" value="Unassembled WGS sequence"/>
</dbReference>
<evidence type="ECO:0000256" key="3">
    <source>
        <dbReference type="RuleBase" id="RU361196"/>
    </source>
</evidence>
<dbReference type="SUPFAM" id="SSF88713">
    <property type="entry name" value="Glycoside hydrolase/deacetylase"/>
    <property type="match status" value="1"/>
</dbReference>
<keyword evidence="2 3" id="KW-0119">Carbohydrate metabolism</keyword>
<evidence type="ECO:0000256" key="2">
    <source>
        <dbReference type="ARBA" id="ARBA00023277"/>
    </source>
</evidence>
<dbReference type="PANTHER" id="PTHR36306">
    <property type="entry name" value="ALPHA-AMYLASE-RELATED-RELATED"/>
    <property type="match status" value="1"/>
</dbReference>
<gene>
    <name evidence="5" type="ORF">SAMN06275492_1458</name>
</gene>
<dbReference type="AlphaFoldDB" id="A0A1X7L5M4"/>
<dbReference type="PANTHER" id="PTHR36306:SF3">
    <property type="entry name" value="GLYCOSIDE HYDROLASE FAMILY 57"/>
    <property type="match status" value="1"/>
</dbReference>
<dbReference type="GO" id="GO:0016787">
    <property type="term" value="F:hydrolase activity"/>
    <property type="evidence" value="ECO:0007669"/>
    <property type="project" value="UniProtKB-KW"/>
</dbReference>
<reference evidence="6" key="1">
    <citation type="submission" date="2017-04" db="EMBL/GenBank/DDBJ databases">
        <authorList>
            <person name="Varghese N."/>
            <person name="Submissions S."/>
        </authorList>
    </citation>
    <scope>NUCLEOTIDE SEQUENCE [LARGE SCALE GENOMIC DNA]</scope>
    <source>
        <strain evidence="6">USBA 82</strain>
    </source>
</reference>
<keyword evidence="6" id="KW-1185">Reference proteome</keyword>
<dbReference type="Pfam" id="PF03065">
    <property type="entry name" value="Glyco_hydro_57"/>
    <property type="match status" value="1"/>
</dbReference>
<evidence type="ECO:0000259" key="4">
    <source>
        <dbReference type="Pfam" id="PF03065"/>
    </source>
</evidence>
<name>A0A1X7L5M4_9BACT</name>